<dbReference type="SUPFAM" id="SSF141868">
    <property type="entry name" value="EAL domain-like"/>
    <property type="match status" value="1"/>
</dbReference>
<dbReference type="Pfam" id="PF12792">
    <property type="entry name" value="CSS-motif"/>
    <property type="match status" value="1"/>
</dbReference>
<dbReference type="GO" id="GO:0071111">
    <property type="term" value="F:cyclic-guanylate-specific phosphodiesterase activity"/>
    <property type="evidence" value="ECO:0007669"/>
    <property type="project" value="UniProtKB-EC"/>
</dbReference>
<evidence type="ECO:0000313" key="12">
    <source>
        <dbReference type="EMBL" id="QQX52616.1"/>
    </source>
</evidence>
<dbReference type="PANTHER" id="PTHR33121:SF79">
    <property type="entry name" value="CYCLIC DI-GMP PHOSPHODIESTERASE PDED-RELATED"/>
    <property type="match status" value="1"/>
</dbReference>
<evidence type="ECO:0000256" key="9">
    <source>
        <dbReference type="ARBA" id="ARBA00034290"/>
    </source>
</evidence>
<dbReference type="GO" id="GO:0005886">
    <property type="term" value="C:plasma membrane"/>
    <property type="evidence" value="ECO:0007669"/>
    <property type="project" value="UniProtKB-SubCell"/>
</dbReference>
<evidence type="ECO:0000256" key="5">
    <source>
        <dbReference type="ARBA" id="ARBA00022692"/>
    </source>
</evidence>
<comment type="subcellular location">
    <subcellularLocation>
        <location evidence="1">Cell membrane</location>
        <topology evidence="1">Multi-pass membrane protein</topology>
    </subcellularLocation>
</comment>
<dbReference type="EMBL" id="CP068391">
    <property type="protein sequence ID" value="QQX52616.1"/>
    <property type="molecule type" value="Genomic_DNA"/>
</dbReference>
<evidence type="ECO:0000256" key="10">
    <source>
        <dbReference type="SAM" id="Phobius"/>
    </source>
</evidence>
<dbReference type="InterPro" id="IPR035919">
    <property type="entry name" value="EAL_sf"/>
</dbReference>
<dbReference type="Proteomes" id="UP000596176">
    <property type="component" value="Chromosome"/>
</dbReference>
<gene>
    <name evidence="12" type="ORF">JKX24_20935</name>
</gene>
<keyword evidence="6" id="KW-0378">Hydrolase</keyword>
<keyword evidence="8 10" id="KW-0472">Membrane</keyword>
<protein>
    <recommendedName>
        <fullName evidence="2">cyclic-guanylate-specific phosphodiesterase</fullName>
        <ecNumber evidence="2">3.1.4.52</ecNumber>
    </recommendedName>
</protein>
<dbReference type="InterPro" id="IPR050706">
    <property type="entry name" value="Cyclic-di-GMP_PDE-like"/>
</dbReference>
<evidence type="ECO:0000256" key="4">
    <source>
        <dbReference type="ARBA" id="ARBA00022636"/>
    </source>
</evidence>
<feature type="transmembrane region" description="Helical" evidence="10">
    <location>
        <begin position="13"/>
        <end position="32"/>
    </location>
</feature>
<dbReference type="AlphaFoldDB" id="A0A7U0N507"/>
<evidence type="ECO:0000256" key="7">
    <source>
        <dbReference type="ARBA" id="ARBA00022989"/>
    </source>
</evidence>
<dbReference type="InterPro" id="IPR024744">
    <property type="entry name" value="CSS-motif_dom"/>
</dbReference>
<keyword evidence="4" id="KW-0973">c-di-GMP</keyword>
<reference evidence="12 13" key="1">
    <citation type="submission" date="2021-01" db="EMBL/GenBank/DDBJ databases">
        <title>Chromosome sequence of Serratia proteamaculans strain 94 rif-r, isolated from spoiled beef.</title>
        <authorList>
            <person name="Zaytseva Y.V."/>
            <person name="Iablokov S.N."/>
            <person name="Klyukina A."/>
        </authorList>
    </citation>
    <scope>NUCLEOTIDE SEQUENCE [LARGE SCALE GENOMIC DNA]</scope>
    <source>
        <strain evidence="12 13">94 rif-r</strain>
    </source>
</reference>
<dbReference type="CDD" id="cd01948">
    <property type="entry name" value="EAL"/>
    <property type="match status" value="1"/>
</dbReference>
<keyword evidence="5 10" id="KW-0812">Transmembrane</keyword>
<dbReference type="SMART" id="SM00052">
    <property type="entry name" value="EAL"/>
    <property type="match status" value="1"/>
</dbReference>
<evidence type="ECO:0000256" key="6">
    <source>
        <dbReference type="ARBA" id="ARBA00022801"/>
    </source>
</evidence>
<keyword evidence="7 10" id="KW-1133">Transmembrane helix</keyword>
<evidence type="ECO:0000256" key="3">
    <source>
        <dbReference type="ARBA" id="ARBA00022475"/>
    </source>
</evidence>
<evidence type="ECO:0000256" key="8">
    <source>
        <dbReference type="ARBA" id="ARBA00023136"/>
    </source>
</evidence>
<organism evidence="12 13">
    <name type="scientific">Serratia proteamaculans</name>
    <dbReference type="NCBI Taxonomy" id="28151"/>
    <lineage>
        <taxon>Bacteria</taxon>
        <taxon>Pseudomonadati</taxon>
        <taxon>Pseudomonadota</taxon>
        <taxon>Gammaproteobacteria</taxon>
        <taxon>Enterobacterales</taxon>
        <taxon>Yersiniaceae</taxon>
        <taxon>Serratia</taxon>
    </lineage>
</organism>
<dbReference type="Gene3D" id="3.20.20.450">
    <property type="entry name" value="EAL domain"/>
    <property type="match status" value="1"/>
</dbReference>
<dbReference type="Pfam" id="PF00563">
    <property type="entry name" value="EAL"/>
    <property type="match status" value="1"/>
</dbReference>
<dbReference type="InterPro" id="IPR001633">
    <property type="entry name" value="EAL_dom"/>
</dbReference>
<keyword evidence="3" id="KW-1003">Cell membrane</keyword>
<dbReference type="EC" id="3.1.4.52" evidence="2"/>
<proteinExistence type="predicted"/>
<dbReference type="PANTHER" id="PTHR33121">
    <property type="entry name" value="CYCLIC DI-GMP PHOSPHODIESTERASE PDEF"/>
    <property type="match status" value="1"/>
</dbReference>
<evidence type="ECO:0000256" key="2">
    <source>
        <dbReference type="ARBA" id="ARBA00012282"/>
    </source>
</evidence>
<feature type="domain" description="EAL" evidence="11">
    <location>
        <begin position="267"/>
        <end position="516"/>
    </location>
</feature>
<sequence>MLMTQLAVTKYRYYRWLLAGAVGLAILLLSLYTRYYQELGSIEQSRQVLATRTVAKINDLLTPAKLQAKRSMPMLSQSCEIAMPTLRFRAAQNQALRAMLLVKDGIIYCSSLFGARTYVFAAILPAIANDGATLALRPSLSVAKGVPTLIMWTPTEADNRSNGVLHVFNIELLANFLLEPQEPYAQRVVLNVGDYSLEYGRREILRSDTLTTNLRFTAKSTQYPFSISLFGPQASMLALAALPRHIPLSLLISLLAAYVVYLLTANRMSLSYHIGHAISHREFRVYCQPIINAETGRCVGVEMLLRWKNKRQGWISPDVFIPLAEQHGLIIALTRYLMTTVVENLQLFPPRPSFYISINVAAEHFNGVTIIDDIRRLWLPAHPMPSLMLELTERTALSEIQYEQIKTLKEMGIMLAIDDFGTGHSSLSYLKKLSPDVLKIDRGFTAAIGTDAINATVTDTIITLAQRLKLRLVAEGVETAEQADYLRSREVNALQGFYFAKPMPINVFPLWLQQYESRLRTVNQREERQKEQESKPEA</sequence>
<dbReference type="RefSeq" id="WP_207979082.1">
    <property type="nucleotide sequence ID" value="NZ_CP068391.1"/>
</dbReference>
<dbReference type="PROSITE" id="PS50883">
    <property type="entry name" value="EAL"/>
    <property type="match status" value="1"/>
</dbReference>
<evidence type="ECO:0000313" key="13">
    <source>
        <dbReference type="Proteomes" id="UP000596176"/>
    </source>
</evidence>
<evidence type="ECO:0000259" key="11">
    <source>
        <dbReference type="PROSITE" id="PS50883"/>
    </source>
</evidence>
<comment type="catalytic activity">
    <reaction evidence="9">
        <text>3',3'-c-di-GMP + H2O = 5'-phosphoguanylyl(3'-&gt;5')guanosine + H(+)</text>
        <dbReference type="Rhea" id="RHEA:24902"/>
        <dbReference type="ChEBI" id="CHEBI:15377"/>
        <dbReference type="ChEBI" id="CHEBI:15378"/>
        <dbReference type="ChEBI" id="CHEBI:58754"/>
        <dbReference type="ChEBI" id="CHEBI:58805"/>
        <dbReference type="EC" id="3.1.4.52"/>
    </reaction>
</comment>
<name>A0A7U0N507_SERPR</name>
<accession>A0A7U0N507</accession>
<evidence type="ECO:0000256" key="1">
    <source>
        <dbReference type="ARBA" id="ARBA00004651"/>
    </source>
</evidence>